<dbReference type="RefSeq" id="WP_230553127.1">
    <property type="nucleotide sequence ID" value="NZ_JAJISD010000011.1"/>
</dbReference>
<gene>
    <name evidence="4" type="ORF">LJ725_22205</name>
</gene>
<keyword evidence="3" id="KW-0472">Membrane</keyword>
<name>A0ABS8L062_9HYPH</name>
<accession>A0ABS8L062</accession>
<organism evidence="4 5">
    <name type="scientific">Reyranella aquatilis</name>
    <dbReference type="NCBI Taxonomy" id="2035356"/>
    <lineage>
        <taxon>Bacteria</taxon>
        <taxon>Pseudomonadati</taxon>
        <taxon>Pseudomonadota</taxon>
        <taxon>Alphaproteobacteria</taxon>
        <taxon>Hyphomicrobiales</taxon>
        <taxon>Reyranellaceae</taxon>
        <taxon>Reyranella</taxon>
    </lineage>
</organism>
<keyword evidence="5" id="KW-1185">Reference proteome</keyword>
<evidence type="ECO:0000256" key="2">
    <source>
        <dbReference type="SAM" id="MobiDB-lite"/>
    </source>
</evidence>
<feature type="region of interest" description="Disordered" evidence="2">
    <location>
        <begin position="1"/>
        <end position="36"/>
    </location>
</feature>
<evidence type="ECO:0000256" key="1">
    <source>
        <dbReference type="SAM" id="Coils"/>
    </source>
</evidence>
<feature type="transmembrane region" description="Helical" evidence="3">
    <location>
        <begin position="78"/>
        <end position="99"/>
    </location>
</feature>
<dbReference type="InterPro" id="IPR050445">
    <property type="entry name" value="Bact_polysacc_biosynth/exp"/>
</dbReference>
<evidence type="ECO:0000313" key="5">
    <source>
        <dbReference type="Proteomes" id="UP001198862"/>
    </source>
</evidence>
<dbReference type="PANTHER" id="PTHR32309">
    <property type="entry name" value="TYROSINE-PROTEIN KINASE"/>
    <property type="match status" value="1"/>
</dbReference>
<evidence type="ECO:0000256" key="3">
    <source>
        <dbReference type="SAM" id="Phobius"/>
    </source>
</evidence>
<feature type="coiled-coil region" evidence="1">
    <location>
        <begin position="265"/>
        <end position="292"/>
    </location>
</feature>
<keyword evidence="3" id="KW-0812">Transmembrane</keyword>
<reference evidence="4 5" key="1">
    <citation type="submission" date="2021-11" db="EMBL/GenBank/DDBJ databases">
        <authorList>
            <person name="Lee D.-H."/>
            <person name="Kim S.-B."/>
        </authorList>
    </citation>
    <scope>NUCLEOTIDE SEQUENCE [LARGE SCALE GENOMIC DNA]</scope>
    <source>
        <strain evidence="4 5">KCTC 52223</strain>
    </source>
</reference>
<dbReference type="EMBL" id="JAJISD010000011">
    <property type="protein sequence ID" value="MCC8431698.1"/>
    <property type="molecule type" value="Genomic_DNA"/>
</dbReference>
<sequence length="457" mass="50558">MPDTHDSPFSRDTQQGTQRPREMPPFTSDDSDFADPIVRGPAGIQTVLPATKEKTDGRALNVDLPPLPQRKPRSRRKLAWSFLLCVILPTGLVALYYYLFAADQYVAEFKFAVMESSPVLPGSPPPINATSPSAAMGGAGGFALMGGAMLGGSTATMQNYVVTDYLLSRQVVEELQRRIDVRSLYDSDVVKNDLWARFARSLPMERFLVYWNRMVTANYDPMTGLAVVTVRAFSPQDALLIANTMVMLSEDLVNGVAKRPQMDSVRFAEGEVRRAEERLRAARQELTDYRLKEGLIDPSGALSTNVALVQTLRGQLIQQQADLATLLSQQQNPNTPAAQSLRSRIAATKDQLDKMVKEVSKDREGNKVLTDLVGRYERLDLERQYAQAGYVAAQQAFDQARANAAAQHLYLTPYVRPVLAESSTYPRRGQSTLIAALAFFGIWIVGLMVVRAVGEHV</sequence>
<comment type="caution">
    <text evidence="4">The sequence shown here is derived from an EMBL/GenBank/DDBJ whole genome shotgun (WGS) entry which is preliminary data.</text>
</comment>
<evidence type="ECO:0008006" key="6">
    <source>
        <dbReference type="Google" id="ProtNLM"/>
    </source>
</evidence>
<keyword evidence="3" id="KW-1133">Transmembrane helix</keyword>
<dbReference type="PANTHER" id="PTHR32309:SF13">
    <property type="entry name" value="FERRIC ENTEROBACTIN TRANSPORT PROTEIN FEPE"/>
    <property type="match status" value="1"/>
</dbReference>
<proteinExistence type="predicted"/>
<dbReference type="Proteomes" id="UP001198862">
    <property type="component" value="Unassembled WGS sequence"/>
</dbReference>
<keyword evidence="1" id="KW-0175">Coiled coil</keyword>
<evidence type="ECO:0000313" key="4">
    <source>
        <dbReference type="EMBL" id="MCC8431698.1"/>
    </source>
</evidence>
<feature type="transmembrane region" description="Helical" evidence="3">
    <location>
        <begin position="433"/>
        <end position="454"/>
    </location>
</feature>
<protein>
    <recommendedName>
        <fullName evidence="6">Capsular polysaccharide transport system permease protein</fullName>
    </recommendedName>
</protein>